<feature type="transmembrane region" description="Helical" evidence="10">
    <location>
        <begin position="170"/>
        <end position="188"/>
    </location>
</feature>
<proteinExistence type="inferred from homology"/>
<keyword evidence="8 10" id="KW-1133">Transmembrane helix</keyword>
<dbReference type="PANTHER" id="PTHR22760:SF2">
    <property type="entry name" value="ALPHA-1,2-MANNOSYLTRANSFERASE ALG9"/>
    <property type="match status" value="1"/>
</dbReference>
<feature type="transmembrane region" description="Helical" evidence="10">
    <location>
        <begin position="302"/>
        <end position="323"/>
    </location>
</feature>
<dbReference type="RefSeq" id="XP_033602553.1">
    <property type="nucleotide sequence ID" value="XM_033746018.1"/>
</dbReference>
<feature type="transmembrane region" description="Helical" evidence="10">
    <location>
        <begin position="367"/>
        <end position="388"/>
    </location>
</feature>
<reference evidence="11" key="1">
    <citation type="journal article" date="2020" name="Stud. Mycol.">
        <title>101 Dothideomycetes genomes: a test case for predicting lifestyles and emergence of pathogens.</title>
        <authorList>
            <person name="Haridas S."/>
            <person name="Albert R."/>
            <person name="Binder M."/>
            <person name="Bloem J."/>
            <person name="Labutti K."/>
            <person name="Salamov A."/>
            <person name="Andreopoulos B."/>
            <person name="Baker S."/>
            <person name="Barry K."/>
            <person name="Bills G."/>
            <person name="Bluhm B."/>
            <person name="Cannon C."/>
            <person name="Castanera R."/>
            <person name="Culley D."/>
            <person name="Daum C."/>
            <person name="Ezra D."/>
            <person name="Gonzalez J."/>
            <person name="Henrissat B."/>
            <person name="Kuo A."/>
            <person name="Liang C."/>
            <person name="Lipzen A."/>
            <person name="Lutzoni F."/>
            <person name="Magnuson J."/>
            <person name="Mondo S."/>
            <person name="Nolan M."/>
            <person name="Ohm R."/>
            <person name="Pangilinan J."/>
            <person name="Park H.-J."/>
            <person name="Ramirez L."/>
            <person name="Alfaro M."/>
            <person name="Sun H."/>
            <person name="Tritt A."/>
            <person name="Yoshinaga Y."/>
            <person name="Zwiers L.-H."/>
            <person name="Turgeon B."/>
            <person name="Goodwin S."/>
            <person name="Spatafora J."/>
            <person name="Crous P."/>
            <person name="Grigoriev I."/>
        </authorList>
    </citation>
    <scope>NUCLEOTIDE SEQUENCE</scope>
    <source>
        <strain evidence="11">CBS 121739</strain>
    </source>
</reference>
<keyword evidence="6 10" id="KW-0812">Transmembrane</keyword>
<comment type="subcellular location">
    <subcellularLocation>
        <location evidence="1 10">Endoplasmic reticulum membrane</location>
        <topology evidence="1 10">Multi-pass membrane protein</topology>
    </subcellularLocation>
</comment>
<evidence type="ECO:0000256" key="1">
    <source>
        <dbReference type="ARBA" id="ARBA00004477"/>
    </source>
</evidence>
<comment type="pathway">
    <text evidence="2">Protein modification; protein glycosylation.</text>
</comment>
<evidence type="ECO:0000256" key="8">
    <source>
        <dbReference type="ARBA" id="ARBA00022989"/>
    </source>
</evidence>
<dbReference type="EC" id="2.4.1.-" evidence="10"/>
<keyword evidence="4 10" id="KW-0328">Glycosyltransferase</keyword>
<protein>
    <recommendedName>
        <fullName evidence="10">Mannosyltransferase</fullName>
        <ecNumber evidence="10">2.4.1.-</ecNumber>
    </recommendedName>
</protein>
<evidence type="ECO:0000256" key="6">
    <source>
        <dbReference type="ARBA" id="ARBA00022692"/>
    </source>
</evidence>
<dbReference type="Proteomes" id="UP000799437">
    <property type="component" value="Unassembled WGS sequence"/>
</dbReference>
<evidence type="ECO:0000256" key="7">
    <source>
        <dbReference type="ARBA" id="ARBA00022824"/>
    </source>
</evidence>
<dbReference type="Pfam" id="PF11927">
    <property type="entry name" value="HODM_asu-like"/>
    <property type="match status" value="1"/>
</dbReference>
<sequence>MAPKEGIKSATRVNKDRDVTEAVRGIRHADGSPSPGLDHGVAFCIFLAVNAAAALFAPIQDCDEVFNYWEPTHYLNHGYGLQTWEYSPDYAIRSWFYSGLHASVISILQLLSVTKHVEFYFLRLVFAFVCALCETRLYEVIQKTVNWRVALFFLIIIVTSPGMFHSSTAYLPSTFAMYTTMLGVSSFMDWRDGLRTAQGIMWFAVGACVGWPFAGALILPFILEEFLLAFVSSSGIGVFTRLLDGAVRSLLVLALQVAIDTWFYRKLTIVPWNIVDYNVLSNQEKGPNIYGTEPWHFYGRNLLINFNVWFVFALLSCPLLLWQHLTRRQKISNMTILRAFVFVSPFYLWLGIFTLQPHKEERFMYPVYPALALNAAMSLHIVLSYIGSTDPRDLASKVPASVKFGLVSIFMLGALDLGVLRTLSLATGYAAPLQVYSPLRSPGVALPGDSICLGKEWYRFPSSYHMPDGVKAKFVKSEFSGLLPGEFHQTDADSGFYPATWQVPSGMNDRNEEDLGKYIDIAQCKFMVDSSFPSTVPSELEPNYIEQTDTWEALKCEAFLDSASTGILGRLLYVPDWPIVPERLRRRWGTYCLLRRRGNSNFKRPVAAPYPDWSITHTKPLSYRPFRHGPKYYITMGLRSMHWDEWIELDNEFIKFHAQKAERIAARGKKCCHTAPDAYDGAIELLEELCSYLPQRYPSMYRKTDVGMDNIVTGESFDIVARPLAEDPMQMGARWVQDDLAIMFLNPDDGQYYLRAGAILLAGFWRLEDKFGMCLSDIHTSGDVPGFKEKLERGMLGFFRRLTPEKPMLRNNYFIQVDDKLAWSESIGSEDSEGIGWYSAEKNKPIMHHWFRSERQSLRRLPRSGGVLFTIRTYFHPITSIAQEPYVPGRLASAIRSWGDDVSRYKGKEQYGEVLLEYLDKMHERQVADGLKLEEEDKVRTYPW</sequence>
<evidence type="ECO:0000256" key="9">
    <source>
        <dbReference type="ARBA" id="ARBA00023136"/>
    </source>
</evidence>
<evidence type="ECO:0000256" key="3">
    <source>
        <dbReference type="ARBA" id="ARBA00007063"/>
    </source>
</evidence>
<dbReference type="OrthoDB" id="497541at2759"/>
<feature type="transmembrane region" description="Helical" evidence="10">
    <location>
        <begin position="335"/>
        <end position="355"/>
    </location>
</feature>
<evidence type="ECO:0000313" key="12">
    <source>
        <dbReference type="Proteomes" id="UP000799437"/>
    </source>
</evidence>
<evidence type="ECO:0000256" key="10">
    <source>
        <dbReference type="RuleBase" id="RU363075"/>
    </source>
</evidence>
<dbReference type="GeneID" id="54487072"/>
<feature type="transmembrane region" description="Helical" evidence="10">
    <location>
        <begin position="145"/>
        <end position="164"/>
    </location>
</feature>
<dbReference type="GO" id="GO:0005789">
    <property type="term" value="C:endoplasmic reticulum membrane"/>
    <property type="evidence" value="ECO:0007669"/>
    <property type="project" value="UniProtKB-SubCell"/>
</dbReference>
<dbReference type="AlphaFoldDB" id="A0A6A6WB84"/>
<dbReference type="InterPro" id="IPR005599">
    <property type="entry name" value="GPI_mannosylTrfase"/>
</dbReference>
<dbReference type="InterPro" id="IPR021848">
    <property type="entry name" value="HODM_asu-like"/>
</dbReference>
<dbReference type="PANTHER" id="PTHR22760">
    <property type="entry name" value="GLYCOSYLTRANSFERASE"/>
    <property type="match status" value="1"/>
</dbReference>
<dbReference type="GO" id="GO:0006487">
    <property type="term" value="P:protein N-linked glycosylation"/>
    <property type="evidence" value="ECO:0007669"/>
    <property type="project" value="TreeGrafter"/>
</dbReference>
<dbReference type="GO" id="GO:0000026">
    <property type="term" value="F:alpha-1,2-mannosyltransferase activity"/>
    <property type="evidence" value="ECO:0007669"/>
    <property type="project" value="TreeGrafter"/>
</dbReference>
<gene>
    <name evidence="11" type="ORF">EJ05DRAFT_492029</name>
</gene>
<evidence type="ECO:0000256" key="5">
    <source>
        <dbReference type="ARBA" id="ARBA00022679"/>
    </source>
</evidence>
<name>A0A6A6WB84_9PEZI</name>
<feature type="transmembrane region" description="Helical" evidence="10">
    <location>
        <begin position="400"/>
        <end position="420"/>
    </location>
</feature>
<evidence type="ECO:0000313" key="11">
    <source>
        <dbReference type="EMBL" id="KAF2760102.1"/>
    </source>
</evidence>
<keyword evidence="7 10" id="KW-0256">Endoplasmic reticulum</keyword>
<dbReference type="EMBL" id="ML996568">
    <property type="protein sequence ID" value="KAF2760102.1"/>
    <property type="molecule type" value="Genomic_DNA"/>
</dbReference>
<dbReference type="Pfam" id="PF03901">
    <property type="entry name" value="Glyco_transf_22"/>
    <property type="match status" value="1"/>
</dbReference>
<dbReference type="UniPathway" id="UPA00378"/>
<feature type="transmembrane region" description="Helical" evidence="10">
    <location>
        <begin position="200"/>
        <end position="223"/>
    </location>
</feature>
<keyword evidence="12" id="KW-1185">Reference proteome</keyword>
<accession>A0A6A6WB84</accession>
<evidence type="ECO:0000256" key="2">
    <source>
        <dbReference type="ARBA" id="ARBA00004922"/>
    </source>
</evidence>
<comment type="similarity">
    <text evidence="3 10">Belongs to the glycosyltransferase 22 family.</text>
</comment>
<keyword evidence="5" id="KW-0808">Transferase</keyword>
<organism evidence="11 12">
    <name type="scientific">Pseudovirgaria hyperparasitica</name>
    <dbReference type="NCBI Taxonomy" id="470096"/>
    <lineage>
        <taxon>Eukaryota</taxon>
        <taxon>Fungi</taxon>
        <taxon>Dikarya</taxon>
        <taxon>Ascomycota</taxon>
        <taxon>Pezizomycotina</taxon>
        <taxon>Dothideomycetes</taxon>
        <taxon>Dothideomycetes incertae sedis</taxon>
        <taxon>Acrospermales</taxon>
        <taxon>Acrospermaceae</taxon>
        <taxon>Pseudovirgaria</taxon>
    </lineage>
</organism>
<keyword evidence="9 10" id="KW-0472">Membrane</keyword>
<evidence type="ECO:0000256" key="4">
    <source>
        <dbReference type="ARBA" id="ARBA00022676"/>
    </source>
</evidence>